<dbReference type="HOGENOM" id="CLU_522928_0_0_1"/>
<reference evidence="3 4" key="1">
    <citation type="submission" date="2014-06" db="EMBL/GenBank/DDBJ databases">
        <title>Evolutionary Origins and Diversification of the Mycorrhizal Mutualists.</title>
        <authorList>
            <consortium name="DOE Joint Genome Institute"/>
            <consortium name="Mycorrhizal Genomics Consortium"/>
            <person name="Kohler A."/>
            <person name="Kuo A."/>
            <person name="Nagy L.G."/>
            <person name="Floudas D."/>
            <person name="Copeland A."/>
            <person name="Barry K.W."/>
            <person name="Cichocki N."/>
            <person name="Veneault-Fourrey C."/>
            <person name="LaButti K."/>
            <person name="Lindquist E.A."/>
            <person name="Lipzen A."/>
            <person name="Lundell T."/>
            <person name="Morin E."/>
            <person name="Murat C."/>
            <person name="Riley R."/>
            <person name="Ohm R."/>
            <person name="Sun H."/>
            <person name="Tunlid A."/>
            <person name="Henrissat B."/>
            <person name="Grigoriev I.V."/>
            <person name="Hibbett D.S."/>
            <person name="Martin F."/>
        </authorList>
    </citation>
    <scope>NUCLEOTIDE SEQUENCE [LARGE SCALE GENOMIC DNA]</scope>
    <source>
        <strain evidence="3 4">SS14</strain>
    </source>
</reference>
<evidence type="ECO:0000313" key="3">
    <source>
        <dbReference type="EMBL" id="KIJ45549.1"/>
    </source>
</evidence>
<feature type="region of interest" description="Disordered" evidence="2">
    <location>
        <begin position="327"/>
        <end position="358"/>
    </location>
</feature>
<keyword evidence="1" id="KW-0175">Coiled coil</keyword>
<feature type="compositionally biased region" description="Low complexity" evidence="2">
    <location>
        <begin position="85"/>
        <end position="99"/>
    </location>
</feature>
<protein>
    <submittedName>
        <fullName evidence="3">Uncharacterized protein</fullName>
    </submittedName>
</protein>
<name>A0A0C9VEW1_SPHS4</name>
<feature type="compositionally biased region" description="Polar residues" evidence="2">
    <location>
        <begin position="337"/>
        <end position="354"/>
    </location>
</feature>
<evidence type="ECO:0000256" key="2">
    <source>
        <dbReference type="SAM" id="MobiDB-lite"/>
    </source>
</evidence>
<feature type="compositionally biased region" description="Low complexity" evidence="2">
    <location>
        <begin position="9"/>
        <end position="19"/>
    </location>
</feature>
<evidence type="ECO:0000256" key="1">
    <source>
        <dbReference type="SAM" id="Coils"/>
    </source>
</evidence>
<feature type="region of interest" description="Disordered" evidence="2">
    <location>
        <begin position="58"/>
        <end position="118"/>
    </location>
</feature>
<feature type="compositionally biased region" description="Acidic residues" evidence="2">
    <location>
        <begin position="100"/>
        <end position="110"/>
    </location>
</feature>
<feature type="region of interest" description="Disordered" evidence="2">
    <location>
        <begin position="244"/>
        <end position="313"/>
    </location>
</feature>
<feature type="compositionally biased region" description="Basic and acidic residues" evidence="2">
    <location>
        <begin position="279"/>
        <end position="300"/>
    </location>
</feature>
<evidence type="ECO:0000313" key="4">
    <source>
        <dbReference type="Proteomes" id="UP000054279"/>
    </source>
</evidence>
<dbReference type="AlphaFoldDB" id="A0A0C9VEW1"/>
<dbReference type="EMBL" id="KN837111">
    <property type="protein sequence ID" value="KIJ45549.1"/>
    <property type="molecule type" value="Genomic_DNA"/>
</dbReference>
<gene>
    <name evidence="3" type="ORF">M422DRAFT_778775</name>
</gene>
<keyword evidence="4" id="KW-1185">Reference proteome</keyword>
<feature type="compositionally biased region" description="Polar residues" evidence="2">
    <location>
        <begin position="58"/>
        <end position="84"/>
    </location>
</feature>
<organism evidence="3 4">
    <name type="scientific">Sphaerobolus stellatus (strain SS14)</name>
    <dbReference type="NCBI Taxonomy" id="990650"/>
    <lineage>
        <taxon>Eukaryota</taxon>
        <taxon>Fungi</taxon>
        <taxon>Dikarya</taxon>
        <taxon>Basidiomycota</taxon>
        <taxon>Agaricomycotina</taxon>
        <taxon>Agaricomycetes</taxon>
        <taxon>Phallomycetidae</taxon>
        <taxon>Geastrales</taxon>
        <taxon>Sphaerobolaceae</taxon>
        <taxon>Sphaerobolus</taxon>
    </lineage>
</organism>
<dbReference type="Proteomes" id="UP000054279">
    <property type="component" value="Unassembled WGS sequence"/>
</dbReference>
<proteinExistence type="predicted"/>
<sequence length="521" mass="57946">MLDITASGPTLPTTPLTRPKLIATRWAGGPLTRAASTATPSTPQSNQSINSFITANSSLQTPTNCSSSEPIGSDYSRSVGSSTPGSTFNSSNTTDSDTSISEEDTSDGDSDNVPGPYYKHEYRIKDDLGEKDWAQSVTLSDTVEAVKESCNKSKISTKRVKRVVQQLVGQRHLKWIKYDERFAFTERFIDALNDELDHLQVTMAYICQTWSLKDRANFWECVAGRFSPGSDNSEDESMSDVISTPLHTTPRKRKQLPDDQDDHSAVGDEDASPPAKRMRGNEPHETSDQEFPTRRREEKKRARSYTPANSYMENMDVEMDFNFSSDTVVEDRGSSPFKGNSTPPRSQAGPSGSGSKEAFPAHFYERIGNIHPSQTVSTFINATVGLVEENEGLKVKIEKLQKIFAEKIATVEGEKKAAQEDLEKVRADLEATEKEKAAAEADKNRLMRWLFRVSAHSAVNMQRIEDKMRGLEVKLANLQATVSRLEAEKEALKAEKKQSDDQNLKYRTALLAIRDAAVQQL</sequence>
<feature type="coiled-coil region" evidence="1">
    <location>
        <begin position="408"/>
        <end position="505"/>
    </location>
</feature>
<accession>A0A0C9VEW1</accession>
<feature type="region of interest" description="Disordered" evidence="2">
    <location>
        <begin position="1"/>
        <end position="20"/>
    </location>
</feature>